<keyword evidence="2" id="KW-0813">Transport</keyword>
<evidence type="ECO:0000256" key="3">
    <source>
        <dbReference type="ARBA" id="ARBA00022475"/>
    </source>
</evidence>
<dbReference type="Gene3D" id="1.20.1720.10">
    <property type="entry name" value="Multidrug resistance protein D"/>
    <property type="match status" value="1"/>
</dbReference>
<feature type="transmembrane region" description="Helical" evidence="7">
    <location>
        <begin position="231"/>
        <end position="248"/>
    </location>
</feature>
<dbReference type="KEGG" id="ima:PO878_17970"/>
<dbReference type="InterPro" id="IPR020846">
    <property type="entry name" value="MFS_dom"/>
</dbReference>
<sequence>MDAATIHRRRWVGLGVCCLSLLVIGLDNTILNVALRTLADDLGATTGQLQWIVDGYTLVFAGLLLTAGSLGDRFGRRSALSLGLVVFCTGSVLSAFATEPAHLIATRSLMGVGGALIMPATLSLLTNLFTDPKERGRAIGVWAGVSGMGIAVGPLLGGWLLEHYSWHSVFLVNIPVTLVALPAGYFLLPNSRSETPQRLDPVGAVLSIVGLVALVYAIIEAPVVGWSDPEVAGAGVVALVVLSAFVWWQLRSDHPMLDVRFFQNRRFTAASMAVTMVFFALFGSMFVITQFMQYVLGYSPLQAGVRSMPLALMMMVGAPISARVAEKVGTKAVVAFGMALVAGGLALAATATPELGYLPRIFPAQLLMGAGIAMAMAPATESIMGSLPRDKAGVGSAVNDTTRQVGGALGVAIIGSVLAGSYGPGVQDRLGPTFTSIAGAPGGGAEAAASVSDSITGAFAVAARAGGSPTAIDTEAGRQIAQAAQDAFAASMGRSLLIGAGFALLGALIALLFLPARAADPLVGEDDGGPVDAPDTALDGDADVLPVPVVTGDGGAGALAGAGGQVVD</sequence>
<feature type="transmembrane region" description="Helical" evidence="7">
    <location>
        <begin position="166"/>
        <end position="187"/>
    </location>
</feature>
<dbReference type="PROSITE" id="PS50850">
    <property type="entry name" value="MFS"/>
    <property type="match status" value="1"/>
</dbReference>
<dbReference type="PRINTS" id="PR01036">
    <property type="entry name" value="TCRTETB"/>
</dbReference>
<feature type="transmembrane region" description="Helical" evidence="7">
    <location>
        <begin position="51"/>
        <end position="71"/>
    </location>
</feature>
<feature type="transmembrane region" description="Helical" evidence="7">
    <location>
        <begin position="308"/>
        <end position="325"/>
    </location>
</feature>
<evidence type="ECO:0000256" key="6">
    <source>
        <dbReference type="ARBA" id="ARBA00023136"/>
    </source>
</evidence>
<feature type="domain" description="Major facilitator superfamily (MFS) profile" evidence="8">
    <location>
        <begin position="13"/>
        <end position="518"/>
    </location>
</feature>
<evidence type="ECO:0000256" key="4">
    <source>
        <dbReference type="ARBA" id="ARBA00022692"/>
    </source>
</evidence>
<protein>
    <submittedName>
        <fullName evidence="9">DHA2 family efflux MFS transporter permease subunit</fullName>
    </submittedName>
</protein>
<proteinExistence type="predicted"/>
<dbReference type="NCBIfam" id="TIGR00711">
    <property type="entry name" value="efflux_EmrB"/>
    <property type="match status" value="1"/>
</dbReference>
<dbReference type="Proteomes" id="UP001216390">
    <property type="component" value="Chromosome"/>
</dbReference>
<dbReference type="CDD" id="cd17321">
    <property type="entry name" value="MFS_MMR_MDR_like"/>
    <property type="match status" value="1"/>
</dbReference>
<dbReference type="Gene3D" id="1.20.1250.20">
    <property type="entry name" value="MFS general substrate transporter like domains"/>
    <property type="match status" value="1"/>
</dbReference>
<reference evidence="9" key="1">
    <citation type="submission" date="2023-01" db="EMBL/GenBank/DDBJ databases">
        <title>The diversity of Class Acidimicrobiia in South China Sea sediment environments and the proposal of Iamia marina sp. nov., a novel species of the genus Iamia.</title>
        <authorList>
            <person name="He Y."/>
            <person name="Tian X."/>
        </authorList>
    </citation>
    <scope>NUCLEOTIDE SEQUENCE</scope>
    <source>
        <strain evidence="9">DSM 19957</strain>
    </source>
</reference>
<feature type="transmembrane region" description="Helical" evidence="7">
    <location>
        <begin position="199"/>
        <end position="219"/>
    </location>
</feature>
<comment type="subcellular location">
    <subcellularLocation>
        <location evidence="1">Cell membrane</location>
        <topology evidence="1">Multi-pass membrane protein</topology>
    </subcellularLocation>
</comment>
<evidence type="ECO:0000313" key="10">
    <source>
        <dbReference type="Proteomes" id="UP001216390"/>
    </source>
</evidence>
<feature type="transmembrane region" description="Helical" evidence="7">
    <location>
        <begin position="496"/>
        <end position="516"/>
    </location>
</feature>
<feature type="transmembrane region" description="Helical" evidence="7">
    <location>
        <begin position="269"/>
        <end position="288"/>
    </location>
</feature>
<feature type="transmembrane region" description="Helical" evidence="7">
    <location>
        <begin position="78"/>
        <end position="97"/>
    </location>
</feature>
<evidence type="ECO:0000259" key="8">
    <source>
        <dbReference type="PROSITE" id="PS50850"/>
    </source>
</evidence>
<dbReference type="AlphaFoldDB" id="A0AAE9Y8F3"/>
<accession>A0AAE9Y8F3</accession>
<keyword evidence="3" id="KW-1003">Cell membrane</keyword>
<evidence type="ECO:0000313" key="9">
    <source>
        <dbReference type="EMBL" id="WCO66388.1"/>
    </source>
</evidence>
<dbReference type="Pfam" id="PF07690">
    <property type="entry name" value="MFS_1"/>
    <property type="match status" value="1"/>
</dbReference>
<gene>
    <name evidence="9" type="ORF">PO878_17970</name>
</gene>
<feature type="transmembrane region" description="Helical" evidence="7">
    <location>
        <begin position="332"/>
        <end position="351"/>
    </location>
</feature>
<evidence type="ECO:0000256" key="5">
    <source>
        <dbReference type="ARBA" id="ARBA00022989"/>
    </source>
</evidence>
<keyword evidence="5 7" id="KW-1133">Transmembrane helix</keyword>
<feature type="transmembrane region" description="Helical" evidence="7">
    <location>
        <begin position="357"/>
        <end position="379"/>
    </location>
</feature>
<keyword evidence="4 7" id="KW-0812">Transmembrane</keyword>
<keyword evidence="6 7" id="KW-0472">Membrane</keyword>
<feature type="transmembrane region" description="Helical" evidence="7">
    <location>
        <begin position="12"/>
        <end position="31"/>
    </location>
</feature>
<evidence type="ECO:0000256" key="2">
    <source>
        <dbReference type="ARBA" id="ARBA00022448"/>
    </source>
</evidence>
<dbReference type="InterPro" id="IPR004638">
    <property type="entry name" value="EmrB-like"/>
</dbReference>
<dbReference type="EMBL" id="CP116942">
    <property type="protein sequence ID" value="WCO66388.1"/>
    <property type="molecule type" value="Genomic_DNA"/>
</dbReference>
<keyword evidence="10" id="KW-1185">Reference proteome</keyword>
<evidence type="ECO:0000256" key="7">
    <source>
        <dbReference type="SAM" id="Phobius"/>
    </source>
</evidence>
<dbReference type="InterPro" id="IPR036259">
    <property type="entry name" value="MFS_trans_sf"/>
</dbReference>
<evidence type="ECO:0000256" key="1">
    <source>
        <dbReference type="ARBA" id="ARBA00004651"/>
    </source>
</evidence>
<organism evidence="9 10">
    <name type="scientific">Iamia majanohamensis</name>
    <dbReference type="NCBI Taxonomy" id="467976"/>
    <lineage>
        <taxon>Bacteria</taxon>
        <taxon>Bacillati</taxon>
        <taxon>Actinomycetota</taxon>
        <taxon>Acidimicrobiia</taxon>
        <taxon>Acidimicrobiales</taxon>
        <taxon>Iamiaceae</taxon>
        <taxon>Iamia</taxon>
    </lineage>
</organism>
<dbReference type="RefSeq" id="WP_272735911.1">
    <property type="nucleotide sequence ID" value="NZ_CP116942.1"/>
</dbReference>
<dbReference type="SUPFAM" id="SSF103473">
    <property type="entry name" value="MFS general substrate transporter"/>
    <property type="match status" value="1"/>
</dbReference>
<dbReference type="InterPro" id="IPR011701">
    <property type="entry name" value="MFS"/>
</dbReference>
<dbReference type="PANTHER" id="PTHR42718">
    <property type="entry name" value="MAJOR FACILITATOR SUPERFAMILY MULTIDRUG TRANSPORTER MFSC"/>
    <property type="match status" value="1"/>
</dbReference>
<dbReference type="PANTHER" id="PTHR42718:SF42">
    <property type="entry name" value="EXPORT PROTEIN"/>
    <property type="match status" value="1"/>
</dbReference>
<name>A0AAE9Y8F3_9ACTN</name>
<dbReference type="GO" id="GO:0005886">
    <property type="term" value="C:plasma membrane"/>
    <property type="evidence" value="ECO:0007669"/>
    <property type="project" value="UniProtKB-SubCell"/>
</dbReference>
<dbReference type="GO" id="GO:0022857">
    <property type="term" value="F:transmembrane transporter activity"/>
    <property type="evidence" value="ECO:0007669"/>
    <property type="project" value="InterPro"/>
</dbReference>
<feature type="transmembrane region" description="Helical" evidence="7">
    <location>
        <begin position="141"/>
        <end position="160"/>
    </location>
</feature>
<feature type="transmembrane region" description="Helical" evidence="7">
    <location>
        <begin position="109"/>
        <end position="129"/>
    </location>
</feature>